<dbReference type="SUPFAM" id="SSF56672">
    <property type="entry name" value="DNA/RNA polymerases"/>
    <property type="match status" value="1"/>
</dbReference>
<dbReference type="InterPro" id="IPR043502">
    <property type="entry name" value="DNA/RNA_pol_sf"/>
</dbReference>
<name>A0A0C2ITZ7_THEKT</name>
<dbReference type="Gene3D" id="3.30.70.270">
    <property type="match status" value="2"/>
</dbReference>
<dbReference type="PROSITE" id="PS50878">
    <property type="entry name" value="RT_POL"/>
    <property type="match status" value="1"/>
</dbReference>
<gene>
    <name evidence="2" type="ORF">RF11_15344</name>
</gene>
<dbReference type="PANTHER" id="PTHR33064">
    <property type="entry name" value="POL PROTEIN"/>
    <property type="match status" value="1"/>
</dbReference>
<accession>A0A0C2ITZ7</accession>
<dbReference type="PANTHER" id="PTHR33064:SF37">
    <property type="entry name" value="RIBONUCLEASE H"/>
    <property type="match status" value="1"/>
</dbReference>
<comment type="caution">
    <text evidence="2">The sequence shown here is derived from an EMBL/GenBank/DDBJ whole genome shotgun (WGS) entry which is preliminary data.</text>
</comment>
<evidence type="ECO:0000259" key="1">
    <source>
        <dbReference type="PROSITE" id="PS50878"/>
    </source>
</evidence>
<protein>
    <submittedName>
        <fullName evidence="2">Retrovirus-related Pol polyprotein from transposon 17.6</fullName>
    </submittedName>
</protein>
<reference evidence="2 3" key="1">
    <citation type="journal article" date="2014" name="Genome Biol. Evol.">
        <title>The genome of the myxosporean Thelohanellus kitauei shows adaptations to nutrient acquisition within its fish host.</title>
        <authorList>
            <person name="Yang Y."/>
            <person name="Xiong J."/>
            <person name="Zhou Z."/>
            <person name="Huo F."/>
            <person name="Miao W."/>
            <person name="Ran C."/>
            <person name="Liu Y."/>
            <person name="Zhang J."/>
            <person name="Feng J."/>
            <person name="Wang M."/>
            <person name="Wang M."/>
            <person name="Wang L."/>
            <person name="Yao B."/>
        </authorList>
    </citation>
    <scope>NUCLEOTIDE SEQUENCE [LARGE SCALE GENOMIC DNA]</scope>
    <source>
        <strain evidence="2">Wuqing</strain>
    </source>
</reference>
<sequence length="131" mass="14849">MDSKNILVYIDYIILFSKSKEDHIRLIKKTFEAFKNAGLKINPKNCSFFRSEITFLGFVISPNGIATVPNKIETVKSWKCPMNQKELQRFIGFCGHYRQYVKNFAKNGKHTTGVVKGGCGSEMVYPTSASL</sequence>
<dbReference type="OrthoDB" id="427924at2759"/>
<proteinExistence type="predicted"/>
<dbReference type="InterPro" id="IPR000477">
    <property type="entry name" value="RT_dom"/>
</dbReference>
<evidence type="ECO:0000313" key="2">
    <source>
        <dbReference type="EMBL" id="KII60312.1"/>
    </source>
</evidence>
<feature type="domain" description="Reverse transcriptase" evidence="1">
    <location>
        <begin position="1"/>
        <end position="60"/>
    </location>
</feature>
<dbReference type="InterPro" id="IPR051320">
    <property type="entry name" value="Viral_Replic_Matur_Polypro"/>
</dbReference>
<dbReference type="EMBL" id="JWZT01005706">
    <property type="protein sequence ID" value="KII60312.1"/>
    <property type="molecule type" value="Genomic_DNA"/>
</dbReference>
<dbReference type="Pfam" id="PF00078">
    <property type="entry name" value="RVT_1"/>
    <property type="match status" value="1"/>
</dbReference>
<dbReference type="InterPro" id="IPR043128">
    <property type="entry name" value="Rev_trsase/Diguanyl_cyclase"/>
</dbReference>
<keyword evidence="3" id="KW-1185">Reference proteome</keyword>
<organism evidence="2 3">
    <name type="scientific">Thelohanellus kitauei</name>
    <name type="common">Myxosporean</name>
    <dbReference type="NCBI Taxonomy" id="669202"/>
    <lineage>
        <taxon>Eukaryota</taxon>
        <taxon>Metazoa</taxon>
        <taxon>Cnidaria</taxon>
        <taxon>Myxozoa</taxon>
        <taxon>Myxosporea</taxon>
        <taxon>Bivalvulida</taxon>
        <taxon>Platysporina</taxon>
        <taxon>Myxobolidae</taxon>
        <taxon>Thelohanellus</taxon>
    </lineage>
</organism>
<dbReference type="AlphaFoldDB" id="A0A0C2ITZ7"/>
<evidence type="ECO:0000313" key="3">
    <source>
        <dbReference type="Proteomes" id="UP000031668"/>
    </source>
</evidence>
<dbReference type="Proteomes" id="UP000031668">
    <property type="component" value="Unassembled WGS sequence"/>
</dbReference>